<feature type="transmembrane region" description="Helical" evidence="1">
    <location>
        <begin position="290"/>
        <end position="309"/>
    </location>
</feature>
<accession>A0ABQ6JZ86</accession>
<dbReference type="EMBL" id="BSVB01000001">
    <property type="protein sequence ID" value="GMA93642.1"/>
    <property type="molecule type" value="Genomic_DNA"/>
</dbReference>
<feature type="transmembrane region" description="Helical" evidence="1">
    <location>
        <begin position="92"/>
        <end position="112"/>
    </location>
</feature>
<comment type="caution">
    <text evidence="2">The sequence shown here is derived from an EMBL/GenBank/DDBJ whole genome shotgun (WGS) entry which is preliminary data.</text>
</comment>
<dbReference type="PANTHER" id="PTHR36840:SF1">
    <property type="entry name" value="BLL5714 PROTEIN"/>
    <property type="match status" value="1"/>
</dbReference>
<dbReference type="Pfam" id="PF06772">
    <property type="entry name" value="LtrA"/>
    <property type="match status" value="1"/>
</dbReference>
<gene>
    <name evidence="2" type="ORF">GCM10025881_04660</name>
</gene>
<feature type="transmembrane region" description="Helical" evidence="1">
    <location>
        <begin position="155"/>
        <end position="176"/>
    </location>
</feature>
<feature type="transmembrane region" description="Helical" evidence="1">
    <location>
        <begin position="124"/>
        <end position="143"/>
    </location>
</feature>
<name>A0ABQ6JZ86_9MICO</name>
<feature type="transmembrane region" description="Helical" evidence="1">
    <location>
        <begin position="63"/>
        <end position="80"/>
    </location>
</feature>
<dbReference type="RefSeq" id="WP_284252524.1">
    <property type="nucleotide sequence ID" value="NZ_BSVB01000001.1"/>
</dbReference>
<sequence length="427" mass="45706">MSLLGRLRSTTVSSGLLSAEPSREGDRATTLELFFDLVYAFAFTQVTALMAHGGSGLSVLEGLLMLGLLWGPWSSFAWLANQTHADRGVGRLGIIAATVIMFVAALVTPLVFRPAEHGDVAPAIVFGVAFLLVQAVHMTLYLMAARDDTGLRRQVIVSMLSAIIPASAMLIVGAVAGPPFQLWLWLAAFVSLWLMIYLTSSGGNWRVKSTAHFAERHALVVILALGESVVAIGVGAADLPIDATVIVAAVLAIGIGIGLWWNYFHHLSTKIERLVGRKVGVDRARLATDIYTYLHLAVIAGIVIAALGIESTMHAAPGWHAIGWFAACGLGGGVALYLASTAFLWRRASGSGRSSGSPVPRSRSCWCPPWRSCRPWSRSLSSSSRSSWWRVWSRCSGSGASSWRCRRVCAEGALVHRADRPDVGGCC</sequence>
<feature type="transmembrane region" description="Helical" evidence="1">
    <location>
        <begin position="182"/>
        <end position="198"/>
    </location>
</feature>
<reference evidence="3" key="1">
    <citation type="journal article" date="2019" name="Int. J. Syst. Evol. Microbiol.">
        <title>The Global Catalogue of Microorganisms (GCM) 10K type strain sequencing project: providing services to taxonomists for standard genome sequencing and annotation.</title>
        <authorList>
            <consortium name="The Broad Institute Genomics Platform"/>
            <consortium name="The Broad Institute Genome Sequencing Center for Infectious Disease"/>
            <person name="Wu L."/>
            <person name="Ma J."/>
        </authorList>
    </citation>
    <scope>NUCLEOTIDE SEQUENCE [LARGE SCALE GENOMIC DNA]</scope>
    <source>
        <strain evidence="3">NBRC 108894</strain>
    </source>
</reference>
<feature type="transmembrane region" description="Helical" evidence="1">
    <location>
        <begin position="243"/>
        <end position="264"/>
    </location>
</feature>
<dbReference type="Proteomes" id="UP001157034">
    <property type="component" value="Unassembled WGS sequence"/>
</dbReference>
<dbReference type="InterPro" id="IPR010640">
    <property type="entry name" value="Low_temperature_requirement_A"/>
</dbReference>
<feature type="transmembrane region" description="Helical" evidence="1">
    <location>
        <begin position="321"/>
        <end position="345"/>
    </location>
</feature>
<keyword evidence="3" id="KW-1185">Reference proteome</keyword>
<organism evidence="2 3">
    <name type="scientific">Pseudolysinimonas kribbensis</name>
    <dbReference type="NCBI Taxonomy" id="433641"/>
    <lineage>
        <taxon>Bacteria</taxon>
        <taxon>Bacillati</taxon>
        <taxon>Actinomycetota</taxon>
        <taxon>Actinomycetes</taxon>
        <taxon>Micrococcales</taxon>
        <taxon>Microbacteriaceae</taxon>
        <taxon>Pseudolysinimonas</taxon>
    </lineage>
</organism>
<evidence type="ECO:0000313" key="2">
    <source>
        <dbReference type="EMBL" id="GMA93642.1"/>
    </source>
</evidence>
<keyword evidence="1" id="KW-1133">Transmembrane helix</keyword>
<dbReference type="PANTHER" id="PTHR36840">
    <property type="entry name" value="BLL5714 PROTEIN"/>
    <property type="match status" value="1"/>
</dbReference>
<keyword evidence="1" id="KW-0472">Membrane</keyword>
<protein>
    <submittedName>
        <fullName evidence="2">Low temperature requirement protein A</fullName>
    </submittedName>
</protein>
<evidence type="ECO:0000256" key="1">
    <source>
        <dbReference type="SAM" id="Phobius"/>
    </source>
</evidence>
<feature type="transmembrane region" description="Helical" evidence="1">
    <location>
        <begin position="218"/>
        <end position="237"/>
    </location>
</feature>
<feature type="transmembrane region" description="Helical" evidence="1">
    <location>
        <begin position="33"/>
        <end position="51"/>
    </location>
</feature>
<proteinExistence type="predicted"/>
<keyword evidence="1" id="KW-0812">Transmembrane</keyword>
<evidence type="ECO:0000313" key="3">
    <source>
        <dbReference type="Proteomes" id="UP001157034"/>
    </source>
</evidence>